<name>A0A1T4UUP1_9GAMM</name>
<keyword evidence="2" id="KW-1185">Reference proteome</keyword>
<dbReference type="RefSeq" id="WP_078752871.1">
    <property type="nucleotide sequence ID" value="NZ_FUXU01000031.1"/>
</dbReference>
<gene>
    <name evidence="1" type="ORF">SAMN02745132_02549</name>
</gene>
<dbReference type="EMBL" id="FUXU01000031">
    <property type="protein sequence ID" value="SKA56325.1"/>
    <property type="molecule type" value="Genomic_DNA"/>
</dbReference>
<evidence type="ECO:0000313" key="2">
    <source>
        <dbReference type="Proteomes" id="UP000190162"/>
    </source>
</evidence>
<reference evidence="2" key="1">
    <citation type="submission" date="2017-02" db="EMBL/GenBank/DDBJ databases">
        <authorList>
            <person name="Varghese N."/>
            <person name="Submissions S."/>
        </authorList>
    </citation>
    <scope>NUCLEOTIDE SEQUENCE [LARGE SCALE GENOMIC DNA]</scope>
    <source>
        <strain evidence="2">DSM 22720</strain>
    </source>
</reference>
<dbReference type="AlphaFoldDB" id="A0A1T4UUP1"/>
<dbReference type="Pfam" id="PF15656">
    <property type="entry name" value="Tox-HDC"/>
    <property type="match status" value="1"/>
</dbReference>
<dbReference type="InterPro" id="IPR028897">
    <property type="entry name" value="Tox-HDC_dom"/>
</dbReference>
<dbReference type="Proteomes" id="UP000190162">
    <property type="component" value="Unassembled WGS sequence"/>
</dbReference>
<proteinExistence type="predicted"/>
<protein>
    <submittedName>
        <fullName evidence="1">Toxin with a H, D/N and C signature</fullName>
    </submittedName>
</protein>
<evidence type="ECO:0000313" key="1">
    <source>
        <dbReference type="EMBL" id="SKA56325.1"/>
    </source>
</evidence>
<accession>A0A1T4UUP1</accession>
<organism evidence="1 2">
    <name type="scientific">Enterovibrio nigricans DSM 22720</name>
    <dbReference type="NCBI Taxonomy" id="1121868"/>
    <lineage>
        <taxon>Bacteria</taxon>
        <taxon>Pseudomonadati</taxon>
        <taxon>Pseudomonadota</taxon>
        <taxon>Gammaproteobacteria</taxon>
        <taxon>Vibrionales</taxon>
        <taxon>Vibrionaceae</taxon>
        <taxon>Enterovibrio</taxon>
    </lineage>
</organism>
<sequence length="173" mass="19367">MKSFFTEKDFTDRTTVYLRLMARKTNQWGYHKITQNGRKVTIYTGSGPVSGKAVVNKIFPLIKKNDKVLILTGSHGDCWGRTASEISKLKEKAFLMEDAASIAKEAPKLKVSAVNALDIDSYSTAEVDDAMLKGKISQDFRDFDVIIAAFCFSEIRWNALNNLGPEDITYNSI</sequence>